<dbReference type="GO" id="GO:0005524">
    <property type="term" value="F:ATP binding"/>
    <property type="evidence" value="ECO:0007669"/>
    <property type="project" value="UniProtKB-KW"/>
</dbReference>
<evidence type="ECO:0000256" key="8">
    <source>
        <dbReference type="ARBA" id="ARBA00023136"/>
    </source>
</evidence>
<comment type="similarity">
    <text evidence="2">Belongs to the ABC transporter superfamily.</text>
</comment>
<evidence type="ECO:0000313" key="11">
    <source>
        <dbReference type="Proteomes" id="UP000711047"/>
    </source>
</evidence>
<dbReference type="CDD" id="cd03225">
    <property type="entry name" value="ABC_cobalt_CbiO_domain1"/>
    <property type="match status" value="1"/>
</dbReference>
<dbReference type="InterPro" id="IPR015856">
    <property type="entry name" value="ABC_transpr_CbiO/EcfA_su"/>
</dbReference>
<evidence type="ECO:0000256" key="1">
    <source>
        <dbReference type="ARBA" id="ARBA00004202"/>
    </source>
</evidence>
<evidence type="ECO:0000256" key="7">
    <source>
        <dbReference type="ARBA" id="ARBA00022967"/>
    </source>
</evidence>
<evidence type="ECO:0000256" key="4">
    <source>
        <dbReference type="ARBA" id="ARBA00022475"/>
    </source>
</evidence>
<keyword evidence="4" id="KW-1003">Cell membrane</keyword>
<proteinExistence type="inferred from homology"/>
<dbReference type="EMBL" id="JABMKX010000011">
    <property type="protein sequence ID" value="NQX47842.1"/>
    <property type="molecule type" value="Genomic_DNA"/>
</dbReference>
<evidence type="ECO:0000313" key="10">
    <source>
        <dbReference type="EMBL" id="NQX47842.1"/>
    </source>
</evidence>
<keyword evidence="3" id="KW-0813">Transport</keyword>
<keyword evidence="7" id="KW-1278">Translocase</keyword>
<organism evidence="10 11">
    <name type="scientific">Paenibacillus tritici</name>
    <dbReference type="NCBI Taxonomy" id="1873425"/>
    <lineage>
        <taxon>Bacteria</taxon>
        <taxon>Bacillati</taxon>
        <taxon>Bacillota</taxon>
        <taxon>Bacilli</taxon>
        <taxon>Bacillales</taxon>
        <taxon>Paenibacillaceae</taxon>
        <taxon>Paenibacillus</taxon>
    </lineage>
</organism>
<dbReference type="InterPro" id="IPR027417">
    <property type="entry name" value="P-loop_NTPase"/>
</dbReference>
<reference evidence="10 11" key="1">
    <citation type="submission" date="2020-05" db="EMBL/GenBank/DDBJ databases">
        <title>Paenibacillus glebae, sp. nov., Paenibacillus humi sp. nov., Paenibacillus pedi sp. nov., Paenibacillus terrestris sp. nov. and Paenibacillus terricola sp. nov., isolated from a forest top soil sample.</title>
        <authorList>
            <person name="Qi S."/>
            <person name="Carlier A."/>
            <person name="Cnockaert M."/>
            <person name="Vandamme P."/>
        </authorList>
    </citation>
    <scope>NUCLEOTIDE SEQUENCE [LARGE SCALE GENOMIC DNA]</scope>
    <source>
        <strain evidence="10 11">LMG 29502</strain>
    </source>
</reference>
<feature type="domain" description="ABC transporter" evidence="9">
    <location>
        <begin position="3"/>
        <end position="239"/>
    </location>
</feature>
<sequence length="286" mass="31685">MVYELKDVGVRINGKDILQSVSCTLQKGRWISVIGQAGAGKSTFAQVITGLTPFCTGEYTHNGQSLPGDRRGKRTAVPQAGYVFQFPEQQIFETTVYKELAFALKVKGAAPDKLDEAVKSVMGQLGLPESLLQQNPLQLSGGLKRLVAIASVLIAEPELLILDEPTAGLDPLSRIALLKKLQAWQREKRRTVLFISHQIEDVAEYSDEVMIFTQGRLLAHLEVNELFLRQSKLLEQAGLPLPEPVQLLRWMEAASGRSLEPASCREEDILRLVRPVWQSRGLHHGG</sequence>
<dbReference type="Pfam" id="PF00005">
    <property type="entry name" value="ABC_tran"/>
    <property type="match status" value="1"/>
</dbReference>
<dbReference type="InterPro" id="IPR003439">
    <property type="entry name" value="ABC_transporter-like_ATP-bd"/>
</dbReference>
<keyword evidence="5" id="KW-0547">Nucleotide-binding</keyword>
<evidence type="ECO:0000256" key="3">
    <source>
        <dbReference type="ARBA" id="ARBA00022448"/>
    </source>
</evidence>
<keyword evidence="11" id="KW-1185">Reference proteome</keyword>
<protein>
    <submittedName>
        <fullName evidence="10">ATP-binding cassette domain-containing protein</fullName>
    </submittedName>
</protein>
<keyword evidence="8" id="KW-0472">Membrane</keyword>
<evidence type="ECO:0000259" key="9">
    <source>
        <dbReference type="PROSITE" id="PS50893"/>
    </source>
</evidence>
<evidence type="ECO:0000256" key="5">
    <source>
        <dbReference type="ARBA" id="ARBA00022741"/>
    </source>
</evidence>
<dbReference type="InterPro" id="IPR050095">
    <property type="entry name" value="ECF_ABC_transporter_ATP-bd"/>
</dbReference>
<dbReference type="InterPro" id="IPR003593">
    <property type="entry name" value="AAA+_ATPase"/>
</dbReference>
<dbReference type="RefSeq" id="WP_173137369.1">
    <property type="nucleotide sequence ID" value="NZ_JABMKX010000011.1"/>
</dbReference>
<evidence type="ECO:0000256" key="6">
    <source>
        <dbReference type="ARBA" id="ARBA00022840"/>
    </source>
</evidence>
<dbReference type="PANTHER" id="PTHR43553">
    <property type="entry name" value="HEAVY METAL TRANSPORTER"/>
    <property type="match status" value="1"/>
</dbReference>
<keyword evidence="6 10" id="KW-0067">ATP-binding</keyword>
<dbReference type="PROSITE" id="PS50893">
    <property type="entry name" value="ABC_TRANSPORTER_2"/>
    <property type="match status" value="1"/>
</dbReference>
<comment type="subcellular location">
    <subcellularLocation>
        <location evidence="1">Cell membrane</location>
        <topology evidence="1">Peripheral membrane protein</topology>
    </subcellularLocation>
</comment>
<name>A0ABX2DTF0_9BACL</name>
<dbReference type="SUPFAM" id="SSF52540">
    <property type="entry name" value="P-loop containing nucleoside triphosphate hydrolases"/>
    <property type="match status" value="1"/>
</dbReference>
<dbReference type="PANTHER" id="PTHR43553:SF27">
    <property type="entry name" value="ENERGY-COUPLING FACTOR TRANSPORTER ATP-BINDING PROTEIN ECFA2"/>
    <property type="match status" value="1"/>
</dbReference>
<accession>A0ABX2DTF0</accession>
<gene>
    <name evidence="10" type="ORF">HQN87_21185</name>
</gene>
<dbReference type="Gene3D" id="3.40.50.300">
    <property type="entry name" value="P-loop containing nucleotide triphosphate hydrolases"/>
    <property type="match status" value="1"/>
</dbReference>
<evidence type="ECO:0000256" key="2">
    <source>
        <dbReference type="ARBA" id="ARBA00005417"/>
    </source>
</evidence>
<dbReference type="SMART" id="SM00382">
    <property type="entry name" value="AAA"/>
    <property type="match status" value="1"/>
</dbReference>
<dbReference type="Proteomes" id="UP000711047">
    <property type="component" value="Unassembled WGS sequence"/>
</dbReference>
<comment type="caution">
    <text evidence="10">The sequence shown here is derived from an EMBL/GenBank/DDBJ whole genome shotgun (WGS) entry which is preliminary data.</text>
</comment>